<evidence type="ECO:0000256" key="5">
    <source>
        <dbReference type="ARBA" id="ARBA00024227"/>
    </source>
</evidence>
<dbReference type="InterPro" id="IPR004143">
    <property type="entry name" value="BPL_LPL_catalytic"/>
</dbReference>
<dbReference type="SUPFAM" id="SSF55681">
    <property type="entry name" value="Class II aaRS and biotin synthetases"/>
    <property type="match status" value="1"/>
</dbReference>
<dbReference type="InterPro" id="IPR008988">
    <property type="entry name" value="Transcriptional_repressor_C"/>
</dbReference>
<dbReference type="PROSITE" id="PS51733">
    <property type="entry name" value="BPL_LPL_CATALYTIC"/>
    <property type="match status" value="1"/>
</dbReference>
<proteinExistence type="predicted"/>
<keyword evidence="3" id="KW-0067">ATP-binding</keyword>
<dbReference type="NCBIfam" id="TIGR00121">
    <property type="entry name" value="birA_ligase"/>
    <property type="match status" value="1"/>
</dbReference>
<comment type="catalytic activity">
    <reaction evidence="6">
        <text>biotin + L-lysyl-[protein] + ATP = N(6)-biotinyl-L-lysyl-[protein] + AMP + diphosphate + H(+)</text>
        <dbReference type="Rhea" id="RHEA:11756"/>
        <dbReference type="Rhea" id="RHEA-COMP:9752"/>
        <dbReference type="Rhea" id="RHEA-COMP:10505"/>
        <dbReference type="ChEBI" id="CHEBI:15378"/>
        <dbReference type="ChEBI" id="CHEBI:29969"/>
        <dbReference type="ChEBI" id="CHEBI:30616"/>
        <dbReference type="ChEBI" id="CHEBI:33019"/>
        <dbReference type="ChEBI" id="CHEBI:57586"/>
        <dbReference type="ChEBI" id="CHEBI:83144"/>
        <dbReference type="ChEBI" id="CHEBI:456215"/>
        <dbReference type="EC" id="6.3.4.15"/>
    </reaction>
</comment>
<dbReference type="CDD" id="cd16442">
    <property type="entry name" value="BPL"/>
    <property type="match status" value="1"/>
</dbReference>
<sequence>MIVSTVRLPSVDSTNTWALNWLRSATDEQLERELPKVVIADQQTAGRGRHGKSWFASDDGLACTLITKASPELLSIAVGVALAEAIEMVAGPATVHLKWPNDVWMNGCKVAGILIERHGDASHESDAVFAIGIGCNLGKHPELDQISGGVPPTSILNATGRLISKDQLLDTLGPHLLEVIGEVAEHPNDVVQRFENRNVLRGQTVRCMIGGQTVEGVCDGLHRDGSLMLRTASGLQVCSSGEVQQVRSRPLR</sequence>
<evidence type="ECO:0000259" key="7">
    <source>
        <dbReference type="PROSITE" id="PS51733"/>
    </source>
</evidence>
<dbReference type="RefSeq" id="WP_007327857.1">
    <property type="nucleotide sequence ID" value="NZ_AFAR01000195.1"/>
</dbReference>
<reference evidence="8 9" key="1">
    <citation type="journal article" date="2013" name="Mar. Genomics">
        <title>Expression of sulfatases in Rhodopirellula baltica and the diversity of sulfatases in the genus Rhodopirellula.</title>
        <authorList>
            <person name="Wegner C.E."/>
            <person name="Richter-Heitmann T."/>
            <person name="Klindworth A."/>
            <person name="Klockow C."/>
            <person name="Richter M."/>
            <person name="Achstetter T."/>
            <person name="Glockner F.O."/>
            <person name="Harder J."/>
        </authorList>
    </citation>
    <scope>NUCLEOTIDE SEQUENCE [LARGE SCALE GENOMIC DNA]</scope>
    <source>
        <strain evidence="8 9">WH47</strain>
    </source>
</reference>
<dbReference type="Proteomes" id="UP000006222">
    <property type="component" value="Unassembled WGS sequence"/>
</dbReference>
<dbReference type="Gene3D" id="2.30.30.100">
    <property type="match status" value="1"/>
</dbReference>
<name>F2AW47_RHOBT</name>
<accession>F2AW47</accession>
<organism evidence="8 9">
    <name type="scientific">Rhodopirellula baltica WH47</name>
    <dbReference type="NCBI Taxonomy" id="991778"/>
    <lineage>
        <taxon>Bacteria</taxon>
        <taxon>Pseudomonadati</taxon>
        <taxon>Planctomycetota</taxon>
        <taxon>Planctomycetia</taxon>
        <taxon>Pirellulales</taxon>
        <taxon>Pirellulaceae</taxon>
        <taxon>Rhodopirellula</taxon>
    </lineage>
</organism>
<comment type="caution">
    <text evidence="8">The sequence shown here is derived from an EMBL/GenBank/DDBJ whole genome shotgun (WGS) entry which is preliminary data.</text>
</comment>
<evidence type="ECO:0000256" key="1">
    <source>
        <dbReference type="ARBA" id="ARBA00022598"/>
    </source>
</evidence>
<protein>
    <recommendedName>
        <fullName evidence="5">biotin--[biotin carboxyl-carrier protein] ligase</fullName>
        <ecNumber evidence="5">6.3.4.15</ecNumber>
    </recommendedName>
</protein>
<evidence type="ECO:0000256" key="3">
    <source>
        <dbReference type="ARBA" id="ARBA00022840"/>
    </source>
</evidence>
<dbReference type="PANTHER" id="PTHR12835">
    <property type="entry name" value="BIOTIN PROTEIN LIGASE"/>
    <property type="match status" value="1"/>
</dbReference>
<dbReference type="Pfam" id="PF02237">
    <property type="entry name" value="BPL_C"/>
    <property type="match status" value="1"/>
</dbReference>
<dbReference type="EMBL" id="AFAR01000195">
    <property type="protein sequence ID" value="EGF26116.1"/>
    <property type="molecule type" value="Genomic_DNA"/>
</dbReference>
<dbReference type="SUPFAM" id="SSF50037">
    <property type="entry name" value="C-terminal domain of transcriptional repressors"/>
    <property type="match status" value="1"/>
</dbReference>
<evidence type="ECO:0000256" key="4">
    <source>
        <dbReference type="ARBA" id="ARBA00023267"/>
    </source>
</evidence>
<dbReference type="PANTHER" id="PTHR12835:SF5">
    <property type="entry name" value="BIOTIN--PROTEIN LIGASE"/>
    <property type="match status" value="1"/>
</dbReference>
<dbReference type="InterPro" id="IPR045864">
    <property type="entry name" value="aa-tRNA-synth_II/BPL/LPL"/>
</dbReference>
<gene>
    <name evidence="8" type="ORF">RBWH47_05840</name>
</gene>
<dbReference type="EC" id="6.3.4.15" evidence="5"/>
<evidence type="ECO:0000256" key="6">
    <source>
        <dbReference type="ARBA" id="ARBA00047846"/>
    </source>
</evidence>
<dbReference type="InterPro" id="IPR003142">
    <property type="entry name" value="BPL_C"/>
</dbReference>
<dbReference type="InterPro" id="IPR004408">
    <property type="entry name" value="Biotin_CoA_COase_ligase"/>
</dbReference>
<feature type="domain" description="BPL/LPL catalytic" evidence="7">
    <location>
        <begin position="1"/>
        <end position="184"/>
    </location>
</feature>
<dbReference type="Gene3D" id="3.30.930.10">
    <property type="entry name" value="Bira Bifunctional Protein, Domain 2"/>
    <property type="match status" value="1"/>
</dbReference>
<evidence type="ECO:0000313" key="8">
    <source>
        <dbReference type="EMBL" id="EGF26116.1"/>
    </source>
</evidence>
<dbReference type="Pfam" id="PF03099">
    <property type="entry name" value="BPL_LplA_LipB"/>
    <property type="match status" value="1"/>
</dbReference>
<keyword evidence="2" id="KW-0547">Nucleotide-binding</keyword>
<dbReference type="PATRIC" id="fig|991778.3.peg.4190"/>
<dbReference type="GO" id="GO:0005737">
    <property type="term" value="C:cytoplasm"/>
    <property type="evidence" value="ECO:0007669"/>
    <property type="project" value="TreeGrafter"/>
</dbReference>
<evidence type="ECO:0000313" key="9">
    <source>
        <dbReference type="Proteomes" id="UP000006222"/>
    </source>
</evidence>
<keyword evidence="4" id="KW-0092">Biotin</keyword>
<dbReference type="GO" id="GO:0004077">
    <property type="term" value="F:biotin--[biotin carboxyl-carrier protein] ligase activity"/>
    <property type="evidence" value="ECO:0007669"/>
    <property type="project" value="UniProtKB-EC"/>
</dbReference>
<keyword evidence="1 8" id="KW-0436">Ligase</keyword>
<evidence type="ECO:0000256" key="2">
    <source>
        <dbReference type="ARBA" id="ARBA00022741"/>
    </source>
</evidence>
<dbReference type="AlphaFoldDB" id="F2AW47"/>
<dbReference type="GO" id="GO:0005524">
    <property type="term" value="F:ATP binding"/>
    <property type="evidence" value="ECO:0007669"/>
    <property type="project" value="UniProtKB-KW"/>
</dbReference>